<feature type="region of interest" description="Disordered" evidence="2">
    <location>
        <begin position="68"/>
        <end position="95"/>
    </location>
</feature>
<dbReference type="GO" id="GO:0004672">
    <property type="term" value="F:protein kinase activity"/>
    <property type="evidence" value="ECO:0007669"/>
    <property type="project" value="InterPro"/>
</dbReference>
<evidence type="ECO:0000313" key="4">
    <source>
        <dbReference type="EMBL" id="KAK9832842.1"/>
    </source>
</evidence>
<dbReference type="PANTHER" id="PTHR10566">
    <property type="entry name" value="CHAPERONE-ACTIVITY OF BC1 COMPLEX CABC1 -RELATED"/>
    <property type="match status" value="1"/>
</dbReference>
<accession>A0AAW1RGV6</accession>
<dbReference type="AlphaFoldDB" id="A0AAW1RGV6"/>
<dbReference type="Proteomes" id="UP001445335">
    <property type="component" value="Unassembled WGS sequence"/>
</dbReference>
<evidence type="ECO:0000256" key="2">
    <source>
        <dbReference type="SAM" id="MobiDB-lite"/>
    </source>
</evidence>
<comment type="similarity">
    <text evidence="1">Belongs to the protein kinase superfamily. ADCK protein kinase family.</text>
</comment>
<dbReference type="InterPro" id="IPR050154">
    <property type="entry name" value="UbiB_kinase"/>
</dbReference>
<comment type="caution">
    <text evidence="4">The sequence shown here is derived from an EMBL/GenBank/DDBJ whole genome shotgun (WGS) entry which is preliminary data.</text>
</comment>
<dbReference type="InterPro" id="IPR004147">
    <property type="entry name" value="ABC1_dom"/>
</dbReference>
<evidence type="ECO:0000256" key="1">
    <source>
        <dbReference type="ARBA" id="ARBA00009670"/>
    </source>
</evidence>
<gene>
    <name evidence="4" type="ORF">WJX81_006540</name>
</gene>
<protein>
    <recommendedName>
        <fullName evidence="3">Protein kinase domain-containing protein</fullName>
    </recommendedName>
</protein>
<proteinExistence type="inferred from homology"/>
<dbReference type="InterPro" id="IPR000719">
    <property type="entry name" value="Prot_kinase_dom"/>
</dbReference>
<keyword evidence="5" id="KW-1185">Reference proteome</keyword>
<evidence type="ECO:0000259" key="3">
    <source>
        <dbReference type="PROSITE" id="PS50011"/>
    </source>
</evidence>
<dbReference type="EMBL" id="JALJOU010000038">
    <property type="protein sequence ID" value="KAK9832842.1"/>
    <property type="molecule type" value="Genomic_DNA"/>
</dbReference>
<dbReference type="GO" id="GO:0005524">
    <property type="term" value="F:ATP binding"/>
    <property type="evidence" value="ECO:0007669"/>
    <property type="project" value="InterPro"/>
</dbReference>
<dbReference type="Pfam" id="PF12452">
    <property type="entry name" value="DUF3685"/>
    <property type="match status" value="1"/>
</dbReference>
<feature type="compositionally biased region" description="Gly residues" evidence="2">
    <location>
        <begin position="189"/>
        <end position="209"/>
    </location>
</feature>
<feature type="domain" description="Protein kinase" evidence="3">
    <location>
        <begin position="624"/>
        <end position="970"/>
    </location>
</feature>
<dbReference type="PANTHER" id="PTHR10566:SF128">
    <property type="entry name" value="UBIB DOMAIN CONTAINING KINASE"/>
    <property type="match status" value="1"/>
</dbReference>
<feature type="region of interest" description="Disordered" evidence="2">
    <location>
        <begin position="15"/>
        <end position="45"/>
    </location>
</feature>
<feature type="region of interest" description="Disordered" evidence="2">
    <location>
        <begin position="178"/>
        <end position="222"/>
    </location>
</feature>
<dbReference type="InterPro" id="IPR011009">
    <property type="entry name" value="Kinase-like_dom_sf"/>
</dbReference>
<dbReference type="Pfam" id="PF03109">
    <property type="entry name" value="ABC1"/>
    <property type="match status" value="1"/>
</dbReference>
<name>A0AAW1RGV6_9CHLO</name>
<dbReference type="InterPro" id="IPR022552">
    <property type="entry name" value="UPF_Ycf55"/>
</dbReference>
<evidence type="ECO:0000313" key="5">
    <source>
        <dbReference type="Proteomes" id="UP001445335"/>
    </source>
</evidence>
<dbReference type="SUPFAM" id="SSF56112">
    <property type="entry name" value="Protein kinase-like (PK-like)"/>
    <property type="match status" value="1"/>
</dbReference>
<dbReference type="CDD" id="cd05121">
    <property type="entry name" value="ABC1_ADCK3-like"/>
    <property type="match status" value="1"/>
</dbReference>
<dbReference type="PROSITE" id="PS50011">
    <property type="entry name" value="PROTEIN_KINASE_DOM"/>
    <property type="match status" value="1"/>
</dbReference>
<organism evidence="4 5">
    <name type="scientific">Elliptochloris bilobata</name>
    <dbReference type="NCBI Taxonomy" id="381761"/>
    <lineage>
        <taxon>Eukaryota</taxon>
        <taxon>Viridiplantae</taxon>
        <taxon>Chlorophyta</taxon>
        <taxon>core chlorophytes</taxon>
        <taxon>Trebouxiophyceae</taxon>
        <taxon>Trebouxiophyceae incertae sedis</taxon>
        <taxon>Elliptochloris clade</taxon>
        <taxon>Elliptochloris</taxon>
    </lineage>
</organism>
<sequence length="1162" mass="124024">MLQQAATLALLLRSSRRGSSARAARAASEASEPGSGASQPAADDPAAALGILAPDQVWAAAWRSLDTPGLPEAATDSPSQVKGGPTPRGGGPRLALQGVAGRPRAQLLALALVALEQGVAALPPSTLSAPASEWRLLLPALLTAASAAAARAWLGYTPPELQALADATLARLQRGLDGATAEAGPSDDGSGGGGGGRGSGGKGGSGQEGVGSSTREGSESEWDPLHEKVGVHAAVARYLRFGAAVQFAAAPGVRGWALDRDGVEGLAAGTPAPLLRAAPAVLEDMAVAVAEAVAAAYLSEAGFGLDGGPARAASNGLAQGAWPTYLHPLLGSTRALERFRNQVAMQRWRERMLDSVAAMYEDRYDLWGIAPRARLLRRSVPARRAQELAALRGWRYVASLALEAADVLEPLLSGLLARASAAASWLLVRLIGRSLGLVRAKNFAAARAARSVCTLVSASASVPGSTDWFYSESGQRNWLDAMELKQLRTGGTLTQLLAQLGEKYEPERLAAALKEREFEMATRAAGVVTGFGTWIARVTADYATGRLEANQRLRAMQLRDLLTSLGPAFVKVGQALSSRPDLLPQSYLEVLGELQDRLAPFSSAVAYALIEEELGQPVGSVFSVLSPEPVAAASLGQVYRGRLRSTGEEVAVKVQRPGIGDTIALDMVLLRRLMAAIDANMPQLGRFQISQPLTPLVDEFAGRLFGELDYMCEGRSAERFQELYGHLPRVRTPKIIWAHTTRRVLTMEWVDGIKLTDKAAMAAAGLNVVDFVDVGIECTLEQLLGTAGFFHADPHPGNLLAMRTGDLCYLDFGMMSEAPQYARYAIIAHVVHLVNRDYAAMCQDYYRLQFMDPSVDTAPIAPALAQFFDNVLDQSVQELNFKSIVDGLGGVLFQYPFRVPAYYALILRSLTVLEGLALQANPRYKLLGKAYPYMARRLLTDPAPELRASFEELVMDAGGRLRWQRLDNLLAESRKSQGFDPAQLWLLADWLVTEAAPRVRRTLADEAARLLDATVAEDVRQRLLAQTGDAALVARLAPRQPGEAEAAARARVLMSATARALDLEKLPSLRGGGPFGLMGPAELRRIFDEVQAALANAWPRLRALAERPGAADMRSGMLAALSRRALARTIKAVLGPQGSRLPAERPSAFARIGTAPMPAAEA</sequence>
<reference evidence="4 5" key="1">
    <citation type="journal article" date="2024" name="Nat. Commun.">
        <title>Phylogenomics reveals the evolutionary origins of lichenization in chlorophyte algae.</title>
        <authorList>
            <person name="Puginier C."/>
            <person name="Libourel C."/>
            <person name="Otte J."/>
            <person name="Skaloud P."/>
            <person name="Haon M."/>
            <person name="Grisel S."/>
            <person name="Petersen M."/>
            <person name="Berrin J.G."/>
            <person name="Delaux P.M."/>
            <person name="Dal Grande F."/>
            <person name="Keller J."/>
        </authorList>
    </citation>
    <scope>NUCLEOTIDE SEQUENCE [LARGE SCALE GENOMIC DNA]</scope>
    <source>
        <strain evidence="4 5">SAG 245.80</strain>
    </source>
</reference>